<proteinExistence type="predicted"/>
<reference evidence="2 3" key="1">
    <citation type="journal article" date="2004" name="Science">
        <title>The genome of the diatom Thalassiosira pseudonana: ecology, evolution, and metabolism.</title>
        <authorList>
            <person name="Armbrust E.V."/>
            <person name="Berges J.A."/>
            <person name="Bowler C."/>
            <person name="Green B.R."/>
            <person name="Martinez D."/>
            <person name="Putnam N.H."/>
            <person name="Zhou S."/>
            <person name="Allen A.E."/>
            <person name="Apt K.E."/>
            <person name="Bechner M."/>
            <person name="Brzezinski M.A."/>
            <person name="Chaal B.K."/>
            <person name="Chiovitti A."/>
            <person name="Davis A.K."/>
            <person name="Demarest M.S."/>
            <person name="Detter J.C."/>
            <person name="Glavina T."/>
            <person name="Goodstein D."/>
            <person name="Hadi M.Z."/>
            <person name="Hellsten U."/>
            <person name="Hildebrand M."/>
            <person name="Jenkins B.D."/>
            <person name="Jurka J."/>
            <person name="Kapitonov V.V."/>
            <person name="Kroger N."/>
            <person name="Lau W.W."/>
            <person name="Lane T.W."/>
            <person name="Larimer F.W."/>
            <person name="Lippmeier J.C."/>
            <person name="Lucas S."/>
            <person name="Medina M."/>
            <person name="Montsant A."/>
            <person name="Obornik M."/>
            <person name="Parker M.S."/>
            <person name="Palenik B."/>
            <person name="Pazour G.J."/>
            <person name="Richardson P.M."/>
            <person name="Rynearson T.A."/>
            <person name="Saito M.A."/>
            <person name="Schwartz D.C."/>
            <person name="Thamatrakoln K."/>
            <person name="Valentin K."/>
            <person name="Vardi A."/>
            <person name="Wilkerson F.P."/>
            <person name="Rokhsar D.S."/>
        </authorList>
    </citation>
    <scope>NUCLEOTIDE SEQUENCE [LARGE SCALE GENOMIC DNA]</scope>
    <source>
        <strain evidence="2 3">CCMP1335</strain>
    </source>
</reference>
<dbReference type="HOGENOM" id="CLU_810104_0_0_1"/>
<evidence type="ECO:0000313" key="2">
    <source>
        <dbReference type="EMBL" id="EED89826.1"/>
    </source>
</evidence>
<sequence length="343" mass="39138">MPVASSLSSLSSLSGLSSPIGYSDTLLLMNTANNSSTAVFLIAIVFLAIIRFVIESYIILGRNGGISLPLSRPMESNSDPADVHTESCALLFFGLGRAFKDVAYPSIKTNVLDANTCDVFVHTFNVTKTQGTFDHEDGSGVINSTELIILTDGDPSKIMFETEEDFQRQRDVEHFRKFFPKPSAWSYPASMDNMIRQWHSVEKVWSLMETYEDTMHKRYDRIGLFRSDVFYTHPIPINNSSEVAVIPEMMYKVTMWGGFNDRMFYGQRKYGKVWSTERFKSVDAYLEWQQLNTDTKKKKGLHGEDFMKYLLTIRHPIPIQMQDICFMRIRSSGLILKGDCKVK</sequence>
<keyword evidence="3" id="KW-1185">Reference proteome</keyword>
<feature type="transmembrane region" description="Helical" evidence="1">
    <location>
        <begin position="35"/>
        <end position="54"/>
    </location>
</feature>
<keyword evidence="1" id="KW-0472">Membrane</keyword>
<dbReference type="PaxDb" id="35128-Thaps8380"/>
<keyword evidence="1" id="KW-1133">Transmembrane helix</keyword>
<dbReference type="EMBL" id="CM000646">
    <property type="protein sequence ID" value="EED89826.1"/>
    <property type="molecule type" value="Genomic_DNA"/>
</dbReference>
<dbReference type="KEGG" id="tps:THAPSDRAFT_8380"/>
<accession>B8C9B6</accession>
<dbReference type="GeneID" id="7451092"/>
<protein>
    <submittedName>
        <fullName evidence="2">Uncharacterized protein</fullName>
    </submittedName>
</protein>
<dbReference type="eggNOG" id="ENOG502STKM">
    <property type="taxonomic scope" value="Eukaryota"/>
</dbReference>
<dbReference type="AlphaFoldDB" id="B8C9B6"/>
<evidence type="ECO:0000256" key="1">
    <source>
        <dbReference type="SAM" id="Phobius"/>
    </source>
</evidence>
<keyword evidence="1" id="KW-0812">Transmembrane</keyword>
<gene>
    <name evidence="2" type="ORF">THAPSDRAFT_8380</name>
</gene>
<dbReference type="RefSeq" id="XP_002292630.1">
    <property type="nucleotide sequence ID" value="XM_002292594.1"/>
</dbReference>
<organism evidence="2 3">
    <name type="scientific">Thalassiosira pseudonana</name>
    <name type="common">Marine diatom</name>
    <name type="synonym">Cyclotella nana</name>
    <dbReference type="NCBI Taxonomy" id="35128"/>
    <lineage>
        <taxon>Eukaryota</taxon>
        <taxon>Sar</taxon>
        <taxon>Stramenopiles</taxon>
        <taxon>Ochrophyta</taxon>
        <taxon>Bacillariophyta</taxon>
        <taxon>Coscinodiscophyceae</taxon>
        <taxon>Thalassiosirophycidae</taxon>
        <taxon>Thalassiosirales</taxon>
        <taxon>Thalassiosiraceae</taxon>
        <taxon>Thalassiosira</taxon>
    </lineage>
</organism>
<dbReference type="OMA" id="KINDCED"/>
<name>B8C9B6_THAPS</name>
<evidence type="ECO:0000313" key="3">
    <source>
        <dbReference type="Proteomes" id="UP000001449"/>
    </source>
</evidence>
<dbReference type="Proteomes" id="UP000001449">
    <property type="component" value="Chromosome 10"/>
</dbReference>
<dbReference type="InParanoid" id="B8C9B6"/>
<reference evidence="2 3" key="2">
    <citation type="journal article" date="2008" name="Nature">
        <title>The Phaeodactylum genome reveals the evolutionary history of diatom genomes.</title>
        <authorList>
            <person name="Bowler C."/>
            <person name="Allen A.E."/>
            <person name="Badger J.H."/>
            <person name="Grimwood J."/>
            <person name="Jabbari K."/>
            <person name="Kuo A."/>
            <person name="Maheswari U."/>
            <person name="Martens C."/>
            <person name="Maumus F."/>
            <person name="Otillar R.P."/>
            <person name="Rayko E."/>
            <person name="Salamov A."/>
            <person name="Vandepoele K."/>
            <person name="Beszteri B."/>
            <person name="Gruber A."/>
            <person name="Heijde M."/>
            <person name="Katinka M."/>
            <person name="Mock T."/>
            <person name="Valentin K."/>
            <person name="Verret F."/>
            <person name="Berges J.A."/>
            <person name="Brownlee C."/>
            <person name="Cadoret J.P."/>
            <person name="Chiovitti A."/>
            <person name="Choi C.J."/>
            <person name="Coesel S."/>
            <person name="De Martino A."/>
            <person name="Detter J.C."/>
            <person name="Durkin C."/>
            <person name="Falciatore A."/>
            <person name="Fournet J."/>
            <person name="Haruta M."/>
            <person name="Huysman M.J."/>
            <person name="Jenkins B.D."/>
            <person name="Jiroutova K."/>
            <person name="Jorgensen R.E."/>
            <person name="Joubert Y."/>
            <person name="Kaplan A."/>
            <person name="Kroger N."/>
            <person name="Kroth P.G."/>
            <person name="La Roche J."/>
            <person name="Lindquist E."/>
            <person name="Lommer M."/>
            <person name="Martin-Jezequel V."/>
            <person name="Lopez P.J."/>
            <person name="Lucas S."/>
            <person name="Mangogna M."/>
            <person name="McGinnis K."/>
            <person name="Medlin L.K."/>
            <person name="Montsant A."/>
            <person name="Oudot-Le Secq M.P."/>
            <person name="Napoli C."/>
            <person name="Obornik M."/>
            <person name="Parker M.S."/>
            <person name="Petit J.L."/>
            <person name="Porcel B.M."/>
            <person name="Poulsen N."/>
            <person name="Robison M."/>
            <person name="Rychlewski L."/>
            <person name="Rynearson T.A."/>
            <person name="Schmutz J."/>
            <person name="Shapiro H."/>
            <person name="Siaut M."/>
            <person name="Stanley M."/>
            <person name="Sussman M.R."/>
            <person name="Taylor A.R."/>
            <person name="Vardi A."/>
            <person name="von Dassow P."/>
            <person name="Vyverman W."/>
            <person name="Willis A."/>
            <person name="Wyrwicz L.S."/>
            <person name="Rokhsar D.S."/>
            <person name="Weissenbach J."/>
            <person name="Armbrust E.V."/>
            <person name="Green B.R."/>
            <person name="Van de Peer Y."/>
            <person name="Grigoriev I.V."/>
        </authorList>
    </citation>
    <scope>NUCLEOTIDE SEQUENCE [LARGE SCALE GENOMIC DNA]</scope>
    <source>
        <strain evidence="2 3">CCMP1335</strain>
    </source>
</reference>